<protein>
    <recommendedName>
        <fullName evidence="4">LPS export ABC transporter periplasmic protein LptC</fullName>
    </recommendedName>
</protein>
<keyword evidence="1" id="KW-0812">Transmembrane</keyword>
<organism evidence="2 3">
    <name type="scientific">Spirobacillus cienkowskii</name>
    <dbReference type="NCBI Taxonomy" id="495820"/>
    <lineage>
        <taxon>Bacteria</taxon>
        <taxon>Pseudomonadati</taxon>
        <taxon>Bdellovibrionota</taxon>
        <taxon>Oligoflexia</taxon>
        <taxon>Silvanigrellales</taxon>
        <taxon>Spirobacillus</taxon>
    </lineage>
</organism>
<name>A0A369KZN3_9BACT</name>
<keyword evidence="1" id="KW-1133">Transmembrane helix</keyword>
<comment type="caution">
    <text evidence="2">The sequence shown here is derived from an EMBL/GenBank/DDBJ whole genome shotgun (WGS) entry which is preliminary data.</text>
</comment>
<keyword evidence="3" id="KW-1185">Reference proteome</keyword>
<evidence type="ECO:0000256" key="1">
    <source>
        <dbReference type="SAM" id="Phobius"/>
    </source>
</evidence>
<feature type="transmembrane region" description="Helical" evidence="1">
    <location>
        <begin position="5"/>
        <end position="21"/>
    </location>
</feature>
<dbReference type="Proteomes" id="UP000253934">
    <property type="component" value="Unassembled WGS sequence"/>
</dbReference>
<keyword evidence="1" id="KW-0472">Membrane</keyword>
<evidence type="ECO:0000313" key="2">
    <source>
        <dbReference type="EMBL" id="RDB37194.1"/>
    </source>
</evidence>
<gene>
    <name evidence="2" type="ORF">DCC88_01150</name>
</gene>
<proteinExistence type="predicted"/>
<sequence length="210" mass="24258">MLGRIYAVIFSFFFIFALWYQKNYLEHYSEVVLLQSEQENSVLPINFAKKFYSKKFVNGKLKYSFSGEKIIYYNNSSFEAEGNLIYQAYDSQQKNFTAINTNKAYGQLKSYIKDNNQNSMSFGTSQGIQIATLPEKVTFSFKESKGLTYNVKIDVDNEIVSSENDFYYKGNNGIIKSKGFYYSTNNENLKLKSNVSGVFLGNKTNKMLKR</sequence>
<evidence type="ECO:0000313" key="3">
    <source>
        <dbReference type="Proteomes" id="UP000253934"/>
    </source>
</evidence>
<accession>A0A369KZN3</accession>
<reference evidence="2" key="1">
    <citation type="submission" date="2018-04" db="EMBL/GenBank/DDBJ databases">
        <title>Draft genome sequence of the Candidatus Spirobacillus cienkowskii, a pathogen of freshwater Daphnia species, reconstructed from hemolymph metagenomic reads.</title>
        <authorList>
            <person name="Bresciani L."/>
            <person name="Lemos L.N."/>
            <person name="Wale N."/>
            <person name="Lin J.Y."/>
            <person name="Fernandes G.R."/>
            <person name="Duffy M.A."/>
            <person name="Rodrigues J.M."/>
        </authorList>
    </citation>
    <scope>NUCLEOTIDE SEQUENCE [LARGE SCALE GENOMIC DNA]</scope>
    <source>
        <strain evidence="2">Binning01</strain>
    </source>
</reference>
<evidence type="ECO:0008006" key="4">
    <source>
        <dbReference type="Google" id="ProtNLM"/>
    </source>
</evidence>
<dbReference type="EMBL" id="QOVW01000005">
    <property type="protein sequence ID" value="RDB37194.1"/>
    <property type="molecule type" value="Genomic_DNA"/>
</dbReference>
<dbReference type="AlphaFoldDB" id="A0A369KZN3"/>